<evidence type="ECO:0000256" key="7">
    <source>
        <dbReference type="SAM" id="Phobius"/>
    </source>
</evidence>
<dbReference type="Pfam" id="PF00482">
    <property type="entry name" value="T2SSF"/>
    <property type="match status" value="1"/>
</dbReference>
<evidence type="ECO:0000256" key="6">
    <source>
        <dbReference type="SAM" id="Coils"/>
    </source>
</evidence>
<feature type="transmembrane region" description="Helical" evidence="7">
    <location>
        <begin position="6"/>
        <end position="22"/>
    </location>
</feature>
<dbReference type="PANTHER" id="PTHR35007">
    <property type="entry name" value="INTEGRAL MEMBRANE PROTEIN-RELATED"/>
    <property type="match status" value="1"/>
</dbReference>
<evidence type="ECO:0000256" key="1">
    <source>
        <dbReference type="ARBA" id="ARBA00004651"/>
    </source>
</evidence>
<keyword evidence="4 7" id="KW-1133">Transmembrane helix</keyword>
<dbReference type="InterPro" id="IPR018076">
    <property type="entry name" value="T2SS_GspF_dom"/>
</dbReference>
<reference evidence="9" key="1">
    <citation type="submission" date="2016-06" db="EMBL/GenBank/DDBJ databases">
        <title>Draft genome of Moraxella osloensis CCUG 67237.</title>
        <authorList>
            <person name="Salva-Serra F."/>
            <person name="Engstrom-Jakobsson H."/>
            <person name="Thorell K."/>
            <person name="Gonzales-Siles L."/>
            <person name="Karlsson R."/>
            <person name="Boulund F."/>
            <person name="Engstrand L."/>
            <person name="Kristiansson E."/>
            <person name="Moore E."/>
        </authorList>
    </citation>
    <scope>NUCLEOTIDE SEQUENCE [LARGE SCALE GENOMIC DNA]</scope>
    <source>
        <strain evidence="9">CCUG 67237</strain>
    </source>
</reference>
<evidence type="ECO:0000259" key="8">
    <source>
        <dbReference type="Pfam" id="PF00482"/>
    </source>
</evidence>
<accession>A0AA91JAA9</accession>
<feature type="domain" description="Type II secretion system protein GspF" evidence="8">
    <location>
        <begin position="115"/>
        <end position="239"/>
    </location>
</feature>
<name>A0AA91JAA9_FAUOS</name>
<feature type="transmembrane region" description="Helical" evidence="7">
    <location>
        <begin position="78"/>
        <end position="96"/>
    </location>
</feature>
<feature type="coiled-coil region" evidence="6">
    <location>
        <begin position="193"/>
        <end position="220"/>
    </location>
</feature>
<keyword evidence="3 7" id="KW-0812">Transmembrane</keyword>
<dbReference type="InterPro" id="IPR042094">
    <property type="entry name" value="T2SS_GspF_sf"/>
</dbReference>
<evidence type="ECO:0000313" key="9">
    <source>
        <dbReference type="EMBL" id="OBX65580.1"/>
    </source>
</evidence>
<feature type="transmembrane region" description="Helical" evidence="7">
    <location>
        <begin position="256"/>
        <end position="274"/>
    </location>
</feature>
<proteinExistence type="predicted"/>
<evidence type="ECO:0000256" key="4">
    <source>
        <dbReference type="ARBA" id="ARBA00022989"/>
    </source>
</evidence>
<comment type="subcellular location">
    <subcellularLocation>
        <location evidence="1">Cell membrane</location>
        <topology evidence="1">Multi-pass membrane protein</topology>
    </subcellularLocation>
</comment>
<feature type="transmembrane region" description="Helical" evidence="7">
    <location>
        <begin position="53"/>
        <end position="72"/>
    </location>
</feature>
<comment type="caution">
    <text evidence="9">The sequence shown here is derived from an EMBL/GenBank/DDBJ whole genome shotgun (WGS) entry which is preliminary data.</text>
</comment>
<evidence type="ECO:0000256" key="5">
    <source>
        <dbReference type="ARBA" id="ARBA00023136"/>
    </source>
</evidence>
<dbReference type="GO" id="GO:0005886">
    <property type="term" value="C:plasma membrane"/>
    <property type="evidence" value="ECO:0007669"/>
    <property type="project" value="UniProtKB-SubCell"/>
</dbReference>
<dbReference type="EMBL" id="LZMT01000008">
    <property type="protein sequence ID" value="OBX65580.1"/>
    <property type="molecule type" value="Genomic_DNA"/>
</dbReference>
<evidence type="ECO:0000256" key="2">
    <source>
        <dbReference type="ARBA" id="ARBA00022475"/>
    </source>
</evidence>
<keyword evidence="5 7" id="KW-0472">Membrane</keyword>
<sequence>MIIFLVTLILTCLFYLIYLLVIRNNVEDLKSAPNVISGFISERISGLPIDVNLKLYVPIYVITLLILLIAMVVFNVNLIVSAIIMVVAISLPFWLVKLTKRRRIELFEKQLPDAIDLMAGSLQSGNSLMGALAMIAEEYPKPLSEEIGLVVREQKLGVSVDNSLQNLVTRMPYNSVILMVSVIRTSIETGGELSDALKNIAKTLRNIEQAEGKIRALTAQGKMQAWVVGLMPIFLMAVLSKMEPASMSKLWSTTEGYIALTAILIFEILGILFIRKIVNIDV</sequence>
<keyword evidence="2" id="KW-1003">Cell membrane</keyword>
<organism evidence="9">
    <name type="scientific">Faucicola osloensis</name>
    <name type="common">Moraxella osloensis</name>
    <dbReference type="NCBI Taxonomy" id="34062"/>
    <lineage>
        <taxon>Bacteria</taxon>
        <taxon>Pseudomonadati</taxon>
        <taxon>Pseudomonadota</taxon>
        <taxon>Gammaproteobacteria</taxon>
        <taxon>Moraxellales</taxon>
        <taxon>Moraxellaceae</taxon>
        <taxon>Faucicola</taxon>
    </lineage>
</organism>
<dbReference type="AlphaFoldDB" id="A0AA91JAA9"/>
<gene>
    <name evidence="9" type="ORF">A9299_08195</name>
</gene>
<dbReference type="Gene3D" id="1.20.81.30">
    <property type="entry name" value="Type II secretion system (T2SS), domain F"/>
    <property type="match status" value="1"/>
</dbReference>
<dbReference type="PANTHER" id="PTHR35007:SF1">
    <property type="entry name" value="PILUS ASSEMBLY PROTEIN"/>
    <property type="match status" value="1"/>
</dbReference>
<protein>
    <recommendedName>
        <fullName evidence="8">Type II secretion system protein GspF domain-containing protein</fullName>
    </recommendedName>
</protein>
<feature type="transmembrane region" description="Helical" evidence="7">
    <location>
        <begin position="223"/>
        <end position="240"/>
    </location>
</feature>
<evidence type="ECO:0000256" key="3">
    <source>
        <dbReference type="ARBA" id="ARBA00022692"/>
    </source>
</evidence>
<keyword evidence="6" id="KW-0175">Coiled coil</keyword>